<proteinExistence type="predicted"/>
<name>A0A3A6U2V6_9GAMM</name>
<reference evidence="1 2" key="1">
    <citation type="submission" date="2018-09" db="EMBL/GenBank/DDBJ databases">
        <title>Phylogeny of the Shewanellaceae, and recommendation for two new genera, Pseudoshewanella and Parashewanella.</title>
        <authorList>
            <person name="Wang G."/>
        </authorList>
    </citation>
    <scope>NUCLEOTIDE SEQUENCE [LARGE SCALE GENOMIC DNA]</scope>
    <source>
        <strain evidence="1 2">KCTC 22492</strain>
    </source>
</reference>
<dbReference type="EMBL" id="QYYH01000024">
    <property type="protein sequence ID" value="RJY18347.1"/>
    <property type="molecule type" value="Genomic_DNA"/>
</dbReference>
<evidence type="ECO:0000313" key="1">
    <source>
        <dbReference type="EMBL" id="RJY18347.1"/>
    </source>
</evidence>
<evidence type="ECO:0000313" key="2">
    <source>
        <dbReference type="Proteomes" id="UP000273022"/>
    </source>
</evidence>
<keyword evidence="2" id="KW-1185">Reference proteome</keyword>
<accession>A0A3A6U2V6</accession>
<sequence length="85" mass="9444">MGDSDTNTNTTSLMQQWGIKTDVAIYNAFIKVCIKAKGFDSGIWCLEKIMNKCNMCTFSQIHAQLAPIEKDHFASLIDKGITQGI</sequence>
<dbReference type="InterPro" id="IPR011990">
    <property type="entry name" value="TPR-like_helical_dom_sf"/>
</dbReference>
<organism evidence="1 2">
    <name type="scientific">Parashewanella spongiae</name>
    <dbReference type="NCBI Taxonomy" id="342950"/>
    <lineage>
        <taxon>Bacteria</taxon>
        <taxon>Pseudomonadati</taxon>
        <taxon>Pseudomonadota</taxon>
        <taxon>Gammaproteobacteria</taxon>
        <taxon>Alteromonadales</taxon>
        <taxon>Shewanellaceae</taxon>
        <taxon>Parashewanella</taxon>
    </lineage>
</organism>
<dbReference type="AlphaFoldDB" id="A0A3A6U2V6"/>
<dbReference type="Proteomes" id="UP000273022">
    <property type="component" value="Unassembled WGS sequence"/>
</dbReference>
<dbReference type="Gene3D" id="1.25.40.10">
    <property type="entry name" value="Tetratricopeptide repeat domain"/>
    <property type="match status" value="1"/>
</dbReference>
<dbReference type="OrthoDB" id="6412288at2"/>
<protein>
    <recommendedName>
        <fullName evidence="3">Pentatricopeptide repeat-containing protein</fullName>
    </recommendedName>
</protein>
<gene>
    <name evidence="1" type="ORF">D5R81_05620</name>
</gene>
<comment type="caution">
    <text evidence="1">The sequence shown here is derived from an EMBL/GenBank/DDBJ whole genome shotgun (WGS) entry which is preliminary data.</text>
</comment>
<evidence type="ECO:0008006" key="3">
    <source>
        <dbReference type="Google" id="ProtNLM"/>
    </source>
</evidence>
<dbReference type="RefSeq" id="WP_133372175.1">
    <property type="nucleotide sequence ID" value="NZ_CP037952.1"/>
</dbReference>